<dbReference type="Proteomes" id="UP000326877">
    <property type="component" value="Unassembled WGS sequence"/>
</dbReference>
<dbReference type="InterPro" id="IPR051017">
    <property type="entry name" value="Aldolase-II_Adducin_sf"/>
</dbReference>
<feature type="domain" description="Class II aldolase/adducin N-terminal" evidence="2">
    <location>
        <begin position="40"/>
        <end position="189"/>
    </location>
</feature>
<organism evidence="3">
    <name type="scientific">Petromyces alliaceus</name>
    <name type="common">Aspergillus alliaceus</name>
    <dbReference type="NCBI Taxonomy" id="209559"/>
    <lineage>
        <taxon>Eukaryota</taxon>
        <taxon>Fungi</taxon>
        <taxon>Dikarya</taxon>
        <taxon>Ascomycota</taxon>
        <taxon>Pezizomycotina</taxon>
        <taxon>Eurotiomycetes</taxon>
        <taxon>Eurotiomycetidae</taxon>
        <taxon>Eurotiales</taxon>
        <taxon>Aspergillaceae</taxon>
        <taxon>Aspergillus</taxon>
        <taxon>Aspergillus subgen. Circumdati</taxon>
    </lineage>
</organism>
<evidence type="ECO:0000313" key="3">
    <source>
        <dbReference type="EMBL" id="KAE8386198.1"/>
    </source>
</evidence>
<dbReference type="GO" id="GO:0005856">
    <property type="term" value="C:cytoskeleton"/>
    <property type="evidence" value="ECO:0007669"/>
    <property type="project" value="TreeGrafter"/>
</dbReference>
<proteinExistence type="predicted"/>
<dbReference type="AlphaFoldDB" id="A0A5N7BX84"/>
<dbReference type="EMBL" id="ML735316">
    <property type="protein sequence ID" value="KAE8386198.1"/>
    <property type="molecule type" value="Genomic_DNA"/>
</dbReference>
<evidence type="ECO:0000256" key="1">
    <source>
        <dbReference type="SAM" id="MobiDB-lite"/>
    </source>
</evidence>
<feature type="region of interest" description="Disordered" evidence="1">
    <location>
        <begin position="16"/>
        <end position="37"/>
    </location>
</feature>
<dbReference type="InterPro" id="IPR036409">
    <property type="entry name" value="Aldolase_II/adducin_N_sf"/>
</dbReference>
<reference evidence="3" key="1">
    <citation type="submission" date="2019-04" db="EMBL/GenBank/DDBJ databases">
        <title>Friends and foes A comparative genomics studyof 23 Aspergillus species from section Flavi.</title>
        <authorList>
            <consortium name="DOE Joint Genome Institute"/>
            <person name="Kjaerbolling I."/>
            <person name="Vesth T."/>
            <person name="Frisvad J.C."/>
            <person name="Nybo J.L."/>
            <person name="Theobald S."/>
            <person name="Kildgaard S."/>
            <person name="Isbrandt T."/>
            <person name="Kuo A."/>
            <person name="Sato A."/>
            <person name="Lyhne E.K."/>
            <person name="Kogle M.E."/>
            <person name="Wiebenga A."/>
            <person name="Kun R.S."/>
            <person name="Lubbers R.J."/>
            <person name="Makela M.R."/>
            <person name="Barry K."/>
            <person name="Chovatia M."/>
            <person name="Clum A."/>
            <person name="Daum C."/>
            <person name="Haridas S."/>
            <person name="He G."/>
            <person name="LaButti K."/>
            <person name="Lipzen A."/>
            <person name="Mondo S."/>
            <person name="Riley R."/>
            <person name="Salamov A."/>
            <person name="Simmons B.A."/>
            <person name="Magnuson J.K."/>
            <person name="Henrissat B."/>
            <person name="Mortensen U.H."/>
            <person name="Larsen T.O."/>
            <person name="Devries R.P."/>
            <person name="Grigoriev I.V."/>
            <person name="Machida M."/>
            <person name="Baker S.E."/>
            <person name="Andersen M.R."/>
        </authorList>
    </citation>
    <scope>NUCLEOTIDE SEQUENCE [LARGE SCALE GENOMIC DNA]</scope>
    <source>
        <strain evidence="3">IBT 14317</strain>
    </source>
</reference>
<protein>
    <submittedName>
        <fullName evidence="3">Class II aldolase/adducin N-terminal</fullName>
    </submittedName>
</protein>
<dbReference type="SMART" id="SM01007">
    <property type="entry name" value="Aldolase_II"/>
    <property type="match status" value="1"/>
</dbReference>
<name>A0A5N7BX84_PETAA</name>
<dbReference type="SUPFAM" id="SSF53639">
    <property type="entry name" value="AraD/HMP-PK domain-like"/>
    <property type="match status" value="1"/>
</dbReference>
<dbReference type="PANTHER" id="PTHR10672:SF25">
    <property type="entry name" value="MEIOTICALLY UP-REGULATED GENE 14 PROTEIN"/>
    <property type="match status" value="1"/>
</dbReference>
<sequence>MQTTITVVIIPDKVSFPTTSNERPEKASSGATIGQNAPIQGITDPYKELIARKGYLEGAAGHISLRDPDLVQVNMKGEIGGGNHASINNADFNIHSALHQAYPDVNAACHSHTLEMLNQDACTFYNNHKVYDMFGRVAFEANEGERIVAALGNMRCAVLKDHGLLTTGKTVGEMAFLYSLMENSCRVQLLAEAAAASEIEKHICSQEEAEYTYRITTPEAYVVGVSA</sequence>
<dbReference type="InterPro" id="IPR001303">
    <property type="entry name" value="Aldolase_II/adducin_N"/>
</dbReference>
<dbReference type="Pfam" id="PF00596">
    <property type="entry name" value="Aldolase_II"/>
    <property type="match status" value="1"/>
</dbReference>
<dbReference type="PANTHER" id="PTHR10672">
    <property type="entry name" value="ADDUCIN"/>
    <property type="match status" value="1"/>
</dbReference>
<dbReference type="GO" id="GO:0051015">
    <property type="term" value="F:actin filament binding"/>
    <property type="evidence" value="ECO:0007669"/>
    <property type="project" value="TreeGrafter"/>
</dbReference>
<dbReference type="OrthoDB" id="3238794at2759"/>
<dbReference type="Gene3D" id="3.40.225.10">
    <property type="entry name" value="Class II aldolase/adducin N-terminal domain"/>
    <property type="match status" value="1"/>
</dbReference>
<evidence type="ECO:0000259" key="2">
    <source>
        <dbReference type="SMART" id="SM01007"/>
    </source>
</evidence>
<gene>
    <name evidence="3" type="ORF">BDV23DRAFT_175622</name>
</gene>
<accession>A0A5N7BX84</accession>